<feature type="region of interest" description="Disordered" evidence="2">
    <location>
        <begin position="1"/>
        <end position="42"/>
    </location>
</feature>
<evidence type="ECO:0000256" key="2">
    <source>
        <dbReference type="SAM" id="MobiDB-lite"/>
    </source>
</evidence>
<gene>
    <name evidence="3" type="ORF">CEUTPL_LOCUS2859</name>
</gene>
<dbReference type="AlphaFoldDB" id="A0A9N9MEP2"/>
<dbReference type="OrthoDB" id="6712136at2759"/>
<keyword evidence="1" id="KW-0238">DNA-binding</keyword>
<name>A0A9N9MEP2_9CUCU</name>
<keyword evidence="4" id="KW-1185">Reference proteome</keyword>
<proteinExistence type="predicted"/>
<feature type="region of interest" description="Disordered" evidence="2">
    <location>
        <begin position="729"/>
        <end position="755"/>
    </location>
</feature>
<organism evidence="3 4">
    <name type="scientific">Ceutorhynchus assimilis</name>
    <name type="common">cabbage seed weevil</name>
    <dbReference type="NCBI Taxonomy" id="467358"/>
    <lineage>
        <taxon>Eukaryota</taxon>
        <taxon>Metazoa</taxon>
        <taxon>Ecdysozoa</taxon>
        <taxon>Arthropoda</taxon>
        <taxon>Hexapoda</taxon>
        <taxon>Insecta</taxon>
        <taxon>Pterygota</taxon>
        <taxon>Neoptera</taxon>
        <taxon>Endopterygota</taxon>
        <taxon>Coleoptera</taxon>
        <taxon>Polyphaga</taxon>
        <taxon>Cucujiformia</taxon>
        <taxon>Curculionidae</taxon>
        <taxon>Ceutorhynchinae</taxon>
        <taxon>Ceutorhynchus</taxon>
    </lineage>
</organism>
<evidence type="ECO:0000313" key="4">
    <source>
        <dbReference type="Proteomes" id="UP001152799"/>
    </source>
</evidence>
<dbReference type="Proteomes" id="UP001152799">
    <property type="component" value="Chromosome 11"/>
</dbReference>
<feature type="region of interest" description="Disordered" evidence="2">
    <location>
        <begin position="690"/>
        <end position="712"/>
    </location>
</feature>
<dbReference type="InterPro" id="IPR010998">
    <property type="entry name" value="Integrase_recombinase_N"/>
</dbReference>
<feature type="compositionally biased region" description="Polar residues" evidence="2">
    <location>
        <begin position="695"/>
        <end position="712"/>
    </location>
</feature>
<dbReference type="EMBL" id="OU892287">
    <property type="protein sequence ID" value="CAG9762175.1"/>
    <property type="molecule type" value="Genomic_DNA"/>
</dbReference>
<reference evidence="3" key="1">
    <citation type="submission" date="2022-01" db="EMBL/GenBank/DDBJ databases">
        <authorList>
            <person name="King R."/>
        </authorList>
    </citation>
    <scope>NUCLEOTIDE SEQUENCE</scope>
</reference>
<accession>A0A9N9MEP2</accession>
<dbReference type="GO" id="GO:0003677">
    <property type="term" value="F:DNA binding"/>
    <property type="evidence" value="ECO:0007669"/>
    <property type="project" value="UniProtKB-KW"/>
</dbReference>
<evidence type="ECO:0000313" key="3">
    <source>
        <dbReference type="EMBL" id="CAG9762175.1"/>
    </source>
</evidence>
<evidence type="ECO:0000256" key="1">
    <source>
        <dbReference type="ARBA" id="ARBA00023125"/>
    </source>
</evidence>
<sequence length="860" mass="95603">MEISGPRKIYRSCSARSSKKPIGNLPKSSYSSPTPPPHKSPLWEGAVSFNSFESTRIGSPKLSLSSPTETERYLAEFNQRAPVRLDQCRTGGHLAHRANGEVAHPTQTVFNKNNFDNHLLNLEVEDIDFAPRTQEQQPLIAPPKPHIEQQGMDCQRLNLSSFDKIRYLESQKKLQATPMFNALAVNVQLERINPLFKSSDNLIRMDTSLACISHSLLFQREAFRTALRNVTSKHPSLKSDIQEIMLSSDSEFRAVSDNLLQYTCGRRAEADHFQSASPKSVSLPKVVSTDESSKSPQLFARGRLSSQTGHNTGILSYSNENPSQTFSIPGLSRQSFPNDLPPLRVVNGPTCLCKDFELDSKSSKRQRFEDNSLLGRFSVSTSGSSPAVFTSINDDSVSGGVRMDNKQRKVVMPSSEQDSVSRNFVGQDRKYHFPSKQEKGLYKKRSDQHSKKPALDLKISQKASVKAKFRQLRDPSREVALSPECQWWLRHLNTSAPLFPSDSDIYLTTEASNLSWGSQVGNEAMKMPWLKEQIDWQERALCGICYNQAIQGPGRENGAIAVRQQDCSVVYKKPRGNEIGGFAESHKEASHSGAFKRYLPSVSLHLGSVERCSGQPLKGSPRSRLAPIYSGDESNIPKVGHADRSIRLEQVESSSNVCLERLPKQGSSIHRRFQQEMEFLPSLAVPTSCAGASGSKASQVGSSRNLPVSSPQMGESVLARGFKMASEGPTIHDSRPPAPSGGHLHRPPTSPSSASEFGGLEIPWKNWLVYARENNVSPKDPDPSKVALFLSYLYRVRKLAPTTIKLYKSVIATFANPIKNECISSHLVRQVLRAIDSSRPPSNRKVIWDVSILINWLRRD</sequence>
<dbReference type="Gene3D" id="1.10.150.130">
    <property type="match status" value="1"/>
</dbReference>
<protein>
    <submittedName>
        <fullName evidence="3">Uncharacterized protein</fullName>
    </submittedName>
</protein>